<dbReference type="AlphaFoldDB" id="A0A512B8M0"/>
<proteinExistence type="predicted"/>
<accession>A0A512B8M0</accession>
<comment type="caution">
    <text evidence="1">The sequence shown here is derived from an EMBL/GenBank/DDBJ whole genome shotgun (WGS) entry which is preliminary data.</text>
</comment>
<dbReference type="RefSeq" id="WP_147202379.1">
    <property type="nucleotide sequence ID" value="NZ_BJYT01000002.1"/>
</dbReference>
<sequence>MIRISNNNGERTPKEFIDILNSLMELLIERYPKLNFSWGDTRGGSGLDEGDEHLLVFDWDGRLYNYYCWIDININLDARVYNIIKTRIGFDEETELKIHPLHSEVCWDIYDFLEEAGQVKNASASTFITN</sequence>
<evidence type="ECO:0000313" key="2">
    <source>
        <dbReference type="Proteomes" id="UP000321513"/>
    </source>
</evidence>
<dbReference type="EMBL" id="BJYT01000002">
    <property type="protein sequence ID" value="GEO08311.1"/>
    <property type="molecule type" value="Genomic_DNA"/>
</dbReference>
<reference evidence="1 2" key="1">
    <citation type="submission" date="2019-07" db="EMBL/GenBank/DDBJ databases">
        <title>Whole genome shotgun sequence of Segetibacter aerophilus NBRC 106135.</title>
        <authorList>
            <person name="Hosoyama A."/>
            <person name="Uohara A."/>
            <person name="Ohji S."/>
            <person name="Ichikawa N."/>
        </authorList>
    </citation>
    <scope>NUCLEOTIDE SEQUENCE [LARGE SCALE GENOMIC DNA]</scope>
    <source>
        <strain evidence="1 2">NBRC 106135</strain>
    </source>
</reference>
<evidence type="ECO:0000313" key="1">
    <source>
        <dbReference type="EMBL" id="GEO08311.1"/>
    </source>
</evidence>
<name>A0A512B8M0_9BACT</name>
<organism evidence="1 2">
    <name type="scientific">Segetibacter aerophilus</name>
    <dbReference type="NCBI Taxonomy" id="670293"/>
    <lineage>
        <taxon>Bacteria</taxon>
        <taxon>Pseudomonadati</taxon>
        <taxon>Bacteroidota</taxon>
        <taxon>Chitinophagia</taxon>
        <taxon>Chitinophagales</taxon>
        <taxon>Chitinophagaceae</taxon>
        <taxon>Segetibacter</taxon>
    </lineage>
</organism>
<dbReference type="Proteomes" id="UP000321513">
    <property type="component" value="Unassembled WGS sequence"/>
</dbReference>
<keyword evidence="2" id="KW-1185">Reference proteome</keyword>
<protein>
    <submittedName>
        <fullName evidence="1">Uncharacterized protein</fullName>
    </submittedName>
</protein>
<gene>
    <name evidence="1" type="ORF">SAE01_08070</name>
</gene>